<organism evidence="3 4">
    <name type="scientific">Cyclospora cayetanensis</name>
    <dbReference type="NCBI Taxonomy" id="88456"/>
    <lineage>
        <taxon>Eukaryota</taxon>
        <taxon>Sar</taxon>
        <taxon>Alveolata</taxon>
        <taxon>Apicomplexa</taxon>
        <taxon>Conoidasida</taxon>
        <taxon>Coccidia</taxon>
        <taxon>Eucoccidiorida</taxon>
        <taxon>Eimeriorina</taxon>
        <taxon>Eimeriidae</taxon>
        <taxon>Cyclospora</taxon>
    </lineage>
</organism>
<dbReference type="InParanoid" id="A0A1D3CQV5"/>
<feature type="compositionally biased region" description="Polar residues" evidence="1">
    <location>
        <begin position="705"/>
        <end position="720"/>
    </location>
</feature>
<dbReference type="VEuPathDB" id="ToxoDB:LOC34623204"/>
<dbReference type="Gene3D" id="2.60.120.920">
    <property type="match status" value="1"/>
</dbReference>
<protein>
    <submittedName>
        <fullName evidence="3">Hect type ubiquitin</fullName>
    </submittedName>
</protein>
<keyword evidence="4" id="KW-1185">Reference proteome</keyword>
<dbReference type="InterPro" id="IPR043136">
    <property type="entry name" value="B30.2/SPRY_sf"/>
</dbReference>
<proteinExistence type="predicted"/>
<feature type="compositionally biased region" description="Polar residues" evidence="1">
    <location>
        <begin position="60"/>
        <end position="69"/>
    </location>
</feature>
<dbReference type="PROSITE" id="PS50202">
    <property type="entry name" value="MSP"/>
    <property type="match status" value="1"/>
</dbReference>
<feature type="compositionally biased region" description="Basic and acidic residues" evidence="1">
    <location>
        <begin position="72"/>
        <end position="83"/>
    </location>
</feature>
<feature type="region of interest" description="Disordered" evidence="1">
    <location>
        <begin position="758"/>
        <end position="797"/>
    </location>
</feature>
<evidence type="ECO:0000259" key="2">
    <source>
        <dbReference type="PROSITE" id="PS50202"/>
    </source>
</evidence>
<feature type="region of interest" description="Disordered" evidence="1">
    <location>
        <begin position="561"/>
        <end position="586"/>
    </location>
</feature>
<feature type="region of interest" description="Disordered" evidence="1">
    <location>
        <begin position="52"/>
        <end position="87"/>
    </location>
</feature>
<evidence type="ECO:0000256" key="1">
    <source>
        <dbReference type="SAM" id="MobiDB-lite"/>
    </source>
</evidence>
<reference evidence="3 4" key="1">
    <citation type="journal article" date="2016" name="BMC Genomics">
        <title>Comparative genomics reveals Cyclospora cayetanensis possesses coccidia-like metabolism and invasion components but unique surface antigens.</title>
        <authorList>
            <person name="Liu S."/>
            <person name="Wang L."/>
            <person name="Zheng H."/>
            <person name="Xu Z."/>
            <person name="Roellig D.M."/>
            <person name="Li N."/>
            <person name="Frace M.A."/>
            <person name="Tang K."/>
            <person name="Arrowood M.J."/>
            <person name="Moss D.M."/>
            <person name="Zhang L."/>
            <person name="Feng Y."/>
            <person name="Xiao L."/>
        </authorList>
    </citation>
    <scope>NUCLEOTIDE SEQUENCE [LARGE SCALE GENOMIC DNA]</scope>
    <source>
        <strain evidence="3 4">CHN_HEN01</strain>
    </source>
</reference>
<feature type="compositionally biased region" description="Low complexity" evidence="1">
    <location>
        <begin position="674"/>
        <end position="689"/>
    </location>
</feature>
<feature type="domain" description="MSP" evidence="2">
    <location>
        <begin position="1209"/>
        <end position="1281"/>
    </location>
</feature>
<feature type="region of interest" description="Disordered" evidence="1">
    <location>
        <begin position="663"/>
        <end position="736"/>
    </location>
</feature>
<sequence>MLSKYEGVALLRTREGDKDHALELRRLTADTTASVLDTDGHVIAELLLRGAAEQEAPESHQPSSRSNLQRAPHADTRPSRDPLEAPSAAENFAGDAGRAACALPNEELLEAITSLAIAAEEGLHAEDAEACAGATDTPEEREAGIRAAPAIGQLESLSAGRVASLLVLQLRTMALSAVSELLQNRQVAAFLLRQRRLLESLQLVCLRPIAVPNFDGLEELRALSLRLCQLLRDRLEGSLAIESRLLLREQAATAFPYTPFTGLPFLLPSAWERRTAEGLVCPPEDWQVLLQRRTPLHYQQPSRLHARVDEASATRDPAAFACKCKRSLRLTEPSPLRSLPITLNRSQAPSAVCPPLAIGLHVDGCVLKPADCSLGSAYLYCSSGLLLHGETASTAHAGSTAPFGYGDTVGILLNAKQGLISVTKNGILQSVVSVPPGKDCTHQDLSSNTTVVAFRGVKKGCFRPAVWTAAEPGAEGAKLRLQANFGKSPFLYSFASSLDSVALQQLFAEFGLSFIRANEALQEPHTSSSRGSDNEGWIRSASRAADAARAYPNASAGSCVAGASAGGSPPSQPLQTTRQGPLGGVSSDQMAASVTALSEEALQRRAAAEALRDMMGSGLFPLGLCVSALRLQGDDMQAAADWLITSGLAELDAMQTRFLEEADAQENAQEEQQQDQQQAQQQEQQQQQQEGEDAELGAQARSSDKNATSRRTSGEGNNTACAEDVLSGDEEPPLPPLYAIMQDASEKIAEELLAFSTSCDDSNTSNTSNSNTRNSNTSNTSNSTSSSGNTSNTSNSSLSDEFAAAVLRSSRWYDDLLYAALQPPRGGFLGGVSVGDCGGNWHRQVLLPSGASSEMQPLSAKDLRPGLLVRIHPDAAVLLHGLALLPEAALDAAAAAETPTTAHIGEEAESFAPLSALQVAACGESERRISSSPNAASDRRASQALLAFPPSSATDRAKRAGFRLVTPGVIEGLVHSASGDLLLLEGLAGRCGFVWQVEGLEELQIAAGNSRKGCSSRQWGGEPSAVLEIVDEDTGTRRLVRLPQTVLCKAGSLWRPLHGLDALLGYPPVEALLTLLEKLERAVACLQVRQAVRRLLQSAEGPSLSLDVLGGGGLSAFLKLLQLSYSELGPPCFGGGASSGGNADLELLRSLAREFGGCSHRSSDTAAPPPFLCVILPLARLRSLHFDASAYPRRQSKHPYGHHQESLASVSFLPCRRLLLFIDPRTDLSGSEEGCSLTLSSDEGNDTAVFSIKHPGRRRLCPYPLTSLLAPHQSAVLAATA</sequence>
<name>A0A1D3CQV5_9EIME</name>
<dbReference type="VEuPathDB" id="ToxoDB:cyc_07188"/>
<evidence type="ECO:0000313" key="3">
    <source>
        <dbReference type="EMBL" id="OEH73588.1"/>
    </source>
</evidence>
<dbReference type="Proteomes" id="UP000095192">
    <property type="component" value="Unassembled WGS sequence"/>
</dbReference>
<feature type="compositionally biased region" description="Acidic residues" evidence="1">
    <location>
        <begin position="663"/>
        <end position="673"/>
    </location>
</feature>
<evidence type="ECO:0000313" key="4">
    <source>
        <dbReference type="Proteomes" id="UP000095192"/>
    </source>
</evidence>
<gene>
    <name evidence="3" type="ORF">cyc_07188</name>
</gene>
<accession>A0A1D3CQV5</accession>
<dbReference type="InterPro" id="IPR000535">
    <property type="entry name" value="MSP_dom"/>
</dbReference>
<dbReference type="EMBL" id="JROU02002281">
    <property type="protein sequence ID" value="OEH73588.1"/>
    <property type="molecule type" value="Genomic_DNA"/>
</dbReference>
<comment type="caution">
    <text evidence="3">The sequence shown here is derived from an EMBL/GenBank/DDBJ whole genome shotgun (WGS) entry which is preliminary data.</text>
</comment>